<dbReference type="OrthoDB" id="7271701at2"/>
<feature type="transmembrane region" description="Helical" evidence="1">
    <location>
        <begin position="121"/>
        <end position="140"/>
    </location>
</feature>
<feature type="transmembrane region" description="Helical" evidence="1">
    <location>
        <begin position="81"/>
        <end position="109"/>
    </location>
</feature>
<reference evidence="5" key="1">
    <citation type="submission" date="2018-05" db="EMBL/GenBank/DDBJ databases">
        <authorList>
            <person name="Du Z."/>
            <person name="Wang X."/>
        </authorList>
    </citation>
    <scope>NUCLEOTIDE SEQUENCE [LARGE SCALE GENOMIC DNA]</scope>
    <source>
        <strain evidence="5">CQN31</strain>
    </source>
</reference>
<keyword evidence="1" id="KW-0472">Membrane</keyword>
<evidence type="ECO:0000313" key="5">
    <source>
        <dbReference type="Proteomes" id="UP000245765"/>
    </source>
</evidence>
<dbReference type="InterPro" id="IPR009936">
    <property type="entry name" value="DUF1468"/>
</dbReference>
<feature type="domain" description="DUF1468" evidence="3">
    <location>
        <begin position="11"/>
        <end position="145"/>
    </location>
</feature>
<feature type="chain" id="PRO_5016437412" description="DUF1468 domain-containing protein" evidence="2">
    <location>
        <begin position="25"/>
        <end position="155"/>
    </location>
</feature>
<evidence type="ECO:0000256" key="1">
    <source>
        <dbReference type="SAM" id="Phobius"/>
    </source>
</evidence>
<comment type="caution">
    <text evidence="4">The sequence shown here is derived from an EMBL/GenBank/DDBJ whole genome shotgun (WGS) entry which is preliminary data.</text>
</comment>
<dbReference type="EMBL" id="QGNA01000001">
    <property type="protein sequence ID" value="PWS38158.1"/>
    <property type="molecule type" value="Genomic_DNA"/>
</dbReference>
<gene>
    <name evidence="4" type="ORF">DFH01_02320</name>
</gene>
<keyword evidence="5" id="KW-1185">Reference proteome</keyword>
<name>A0A317FKI4_9PROT</name>
<sequence length="155" mass="16308">MRAARNPNPAIAAAVAAVAAAAFAGTFWFDAVPEGLPGLGAVDFPRLVCVLLFGLAALLALKQGNPSSEEEAPRIDRGAWLIFGACLLFLPAMEIAGIWGAIPLFLVFTGTIWGEVPLRTLVLNAIGLTAALWLVFVRVFQLTLPSGWLGAAFGY</sequence>
<keyword evidence="1" id="KW-0812">Transmembrane</keyword>
<dbReference type="AlphaFoldDB" id="A0A317FKI4"/>
<evidence type="ECO:0000313" key="4">
    <source>
        <dbReference type="EMBL" id="PWS38158.1"/>
    </source>
</evidence>
<accession>A0A317FKI4</accession>
<proteinExistence type="predicted"/>
<evidence type="ECO:0000259" key="3">
    <source>
        <dbReference type="Pfam" id="PF07331"/>
    </source>
</evidence>
<keyword evidence="1" id="KW-1133">Transmembrane helix</keyword>
<protein>
    <recommendedName>
        <fullName evidence="3">DUF1468 domain-containing protein</fullName>
    </recommendedName>
</protein>
<dbReference type="RefSeq" id="WP_109868779.1">
    <property type="nucleotide sequence ID" value="NZ_QGNA01000001.1"/>
</dbReference>
<feature type="transmembrane region" description="Helical" evidence="1">
    <location>
        <begin position="44"/>
        <end position="61"/>
    </location>
</feature>
<dbReference type="Pfam" id="PF07331">
    <property type="entry name" value="TctB"/>
    <property type="match status" value="1"/>
</dbReference>
<evidence type="ECO:0000256" key="2">
    <source>
        <dbReference type="SAM" id="SignalP"/>
    </source>
</evidence>
<organism evidence="4 5">
    <name type="scientific">Falsiroseomonas bella</name>
    <dbReference type="NCBI Taxonomy" id="2184016"/>
    <lineage>
        <taxon>Bacteria</taxon>
        <taxon>Pseudomonadati</taxon>
        <taxon>Pseudomonadota</taxon>
        <taxon>Alphaproteobacteria</taxon>
        <taxon>Acetobacterales</taxon>
        <taxon>Roseomonadaceae</taxon>
        <taxon>Falsiroseomonas</taxon>
    </lineage>
</organism>
<feature type="signal peptide" evidence="2">
    <location>
        <begin position="1"/>
        <end position="24"/>
    </location>
</feature>
<dbReference type="Proteomes" id="UP000245765">
    <property type="component" value="Unassembled WGS sequence"/>
</dbReference>
<keyword evidence="2" id="KW-0732">Signal</keyword>